<protein>
    <submittedName>
        <fullName evidence="1">Uncharacterized protein</fullName>
    </submittedName>
</protein>
<dbReference type="InterPro" id="IPR058059">
    <property type="entry name" value="PA3496-like"/>
</dbReference>
<evidence type="ECO:0000313" key="2">
    <source>
        <dbReference type="Proteomes" id="UP001317963"/>
    </source>
</evidence>
<dbReference type="RefSeq" id="WP_279242710.1">
    <property type="nucleotide sequence ID" value="NZ_CP036501.1"/>
</dbReference>
<dbReference type="NCBIfam" id="NF046101">
    <property type="entry name" value="PA3496_fam"/>
    <property type="match status" value="1"/>
</dbReference>
<name>A0ABY6Q3R9_9GAMM</name>
<organism evidence="1 2">
    <name type="scientific">Candidatus Paraluminiphilus aquimaris</name>
    <dbReference type="NCBI Taxonomy" id="2518994"/>
    <lineage>
        <taxon>Bacteria</taxon>
        <taxon>Pseudomonadati</taxon>
        <taxon>Pseudomonadota</taxon>
        <taxon>Gammaproteobacteria</taxon>
        <taxon>Cellvibrionales</taxon>
        <taxon>Halieaceae</taxon>
        <taxon>Candidatus Paraluminiphilus</taxon>
    </lineage>
</organism>
<evidence type="ECO:0000313" key="1">
    <source>
        <dbReference type="EMBL" id="UZP73909.1"/>
    </source>
</evidence>
<sequence>MQFDIADNRDPSSSDDIELVMLDDSDELDFDFLQIPNKAKTSPADLLARRRRAEDMLEARRLREELGDEDFSF</sequence>
<proteinExistence type="predicted"/>
<keyword evidence="2" id="KW-1185">Reference proteome</keyword>
<accession>A0ABY6Q3R9</accession>
<dbReference type="Proteomes" id="UP001317963">
    <property type="component" value="Chromosome"/>
</dbReference>
<dbReference type="EMBL" id="CP036501">
    <property type="protein sequence ID" value="UZP73909.1"/>
    <property type="molecule type" value="Genomic_DNA"/>
</dbReference>
<gene>
    <name evidence="1" type="ORF">E0F26_03735</name>
</gene>
<reference evidence="1 2" key="1">
    <citation type="submission" date="2019-02" db="EMBL/GenBank/DDBJ databases">
        <title>Halieaceae_genomes.</title>
        <authorList>
            <person name="Li S.-H."/>
        </authorList>
    </citation>
    <scope>NUCLEOTIDE SEQUENCE [LARGE SCALE GENOMIC DNA]</scope>
    <source>
        <strain evidence="1 2">JH123</strain>
    </source>
</reference>